<dbReference type="SUPFAM" id="SSF48264">
    <property type="entry name" value="Cytochrome P450"/>
    <property type="match status" value="1"/>
</dbReference>
<keyword evidence="6 13" id="KW-0479">Metal-binding</keyword>
<evidence type="ECO:0000256" key="12">
    <source>
        <dbReference type="ARBA" id="ARBA00023136"/>
    </source>
</evidence>
<evidence type="ECO:0000256" key="10">
    <source>
        <dbReference type="ARBA" id="ARBA00023004"/>
    </source>
</evidence>
<dbReference type="PROSITE" id="PS00086">
    <property type="entry name" value="CYTOCHROME_P450"/>
    <property type="match status" value="1"/>
</dbReference>
<dbReference type="PANTHER" id="PTHR24292:SF103">
    <property type="entry name" value="CYTOCHROME P450 6BS1"/>
    <property type="match status" value="1"/>
</dbReference>
<comment type="similarity">
    <text evidence="4 14">Belongs to the cytochrome P450 family.</text>
</comment>
<dbReference type="Proteomes" id="UP001151699">
    <property type="component" value="Chromosome B"/>
</dbReference>
<sequence>MAVVLFISLLVAVLLLLTYYVKYLFSYWSRQGVPSVKPLIPYGNFKGLGKLYFHGEVTQKLYNEMKGNGPFCGVYMFHVPIALALDLDFVKRVLIKDFQYFEDRGMYYNEKDDPLSAHLFAIDGSKWRPLRSKLSATFTSGKMKFMFSTIIAIANEFKSTLDEMLLNKESMDIEMKDLLARFTTDVIGECAFGIECNSLKDPSAEFRNMGRLVFEKRTNGRVIGTILHLFHDFARAMGVRITLPEVEKFFMRIVFETVQYREKNGVQRNDFMDLLIKMKNSDATDRLSMQELAAQVFLFFLAGFETTSTVMAFALYELALNKDIQNKARKEIDNILRKHEGHFSYEAMMEMQYITQIFNESLRKYPPLGNIMRVTTKDYKVPNSNFILRKGTKVWIPAHAIHHDETYFPCPHKFDPDRFSPEEMSKRDNATFLGFGDGPRNCIGLRFGIMQAKIALVTLLSNYDLSICPQSKVPMEIAKKNFILTPSGGMWLNVKRI</sequence>
<dbReference type="PRINTS" id="PR00463">
    <property type="entry name" value="EP450I"/>
</dbReference>
<dbReference type="InterPro" id="IPR002401">
    <property type="entry name" value="Cyt_P450_E_grp-I"/>
</dbReference>
<evidence type="ECO:0000256" key="3">
    <source>
        <dbReference type="ARBA" id="ARBA00004406"/>
    </source>
</evidence>
<dbReference type="InterPro" id="IPR001128">
    <property type="entry name" value="Cyt_P450"/>
</dbReference>
<dbReference type="GO" id="GO:0004497">
    <property type="term" value="F:monooxygenase activity"/>
    <property type="evidence" value="ECO:0007669"/>
    <property type="project" value="UniProtKB-KW"/>
</dbReference>
<gene>
    <name evidence="15" type="primary">Cyp6a14_4</name>
    <name evidence="15" type="ORF">Bhyg_07364</name>
</gene>
<keyword evidence="7" id="KW-0256">Endoplasmic reticulum</keyword>
<keyword evidence="9 14" id="KW-0560">Oxidoreductase</keyword>
<evidence type="ECO:0000256" key="9">
    <source>
        <dbReference type="ARBA" id="ARBA00023002"/>
    </source>
</evidence>
<dbReference type="AlphaFoldDB" id="A0A9Q0N3G7"/>
<protein>
    <submittedName>
        <fullName evidence="15">Cytochrome P450 6a14</fullName>
    </submittedName>
</protein>
<evidence type="ECO:0000256" key="11">
    <source>
        <dbReference type="ARBA" id="ARBA00023033"/>
    </source>
</evidence>
<comment type="subcellular location">
    <subcellularLocation>
        <location evidence="3">Endoplasmic reticulum membrane</location>
        <topology evidence="3">Peripheral membrane protein</topology>
    </subcellularLocation>
    <subcellularLocation>
        <location evidence="2">Microsome membrane</location>
        <topology evidence="2">Peripheral membrane protein</topology>
    </subcellularLocation>
</comment>
<organism evidence="15 16">
    <name type="scientific">Pseudolycoriella hygida</name>
    <dbReference type="NCBI Taxonomy" id="35572"/>
    <lineage>
        <taxon>Eukaryota</taxon>
        <taxon>Metazoa</taxon>
        <taxon>Ecdysozoa</taxon>
        <taxon>Arthropoda</taxon>
        <taxon>Hexapoda</taxon>
        <taxon>Insecta</taxon>
        <taxon>Pterygota</taxon>
        <taxon>Neoptera</taxon>
        <taxon>Endopterygota</taxon>
        <taxon>Diptera</taxon>
        <taxon>Nematocera</taxon>
        <taxon>Sciaroidea</taxon>
        <taxon>Sciaridae</taxon>
        <taxon>Pseudolycoriella</taxon>
    </lineage>
</organism>
<dbReference type="InterPro" id="IPR036396">
    <property type="entry name" value="Cyt_P450_sf"/>
</dbReference>
<evidence type="ECO:0000256" key="4">
    <source>
        <dbReference type="ARBA" id="ARBA00010617"/>
    </source>
</evidence>
<dbReference type="InterPro" id="IPR017972">
    <property type="entry name" value="Cyt_P450_CS"/>
</dbReference>
<keyword evidence="10 13" id="KW-0408">Iron</keyword>
<keyword evidence="16" id="KW-1185">Reference proteome</keyword>
<keyword evidence="8" id="KW-0492">Microsome</keyword>
<dbReference type="GO" id="GO:0016705">
    <property type="term" value="F:oxidoreductase activity, acting on paired donors, with incorporation or reduction of molecular oxygen"/>
    <property type="evidence" value="ECO:0007669"/>
    <property type="project" value="InterPro"/>
</dbReference>
<dbReference type="PANTHER" id="PTHR24292">
    <property type="entry name" value="CYTOCHROME P450"/>
    <property type="match status" value="1"/>
</dbReference>
<evidence type="ECO:0000256" key="6">
    <source>
        <dbReference type="ARBA" id="ARBA00022723"/>
    </source>
</evidence>
<evidence type="ECO:0000256" key="13">
    <source>
        <dbReference type="PIRSR" id="PIRSR602401-1"/>
    </source>
</evidence>
<dbReference type="FunFam" id="1.10.630.10:FF:000042">
    <property type="entry name" value="Cytochrome P450"/>
    <property type="match status" value="1"/>
</dbReference>
<comment type="cofactor">
    <cofactor evidence="1 13">
        <name>heme</name>
        <dbReference type="ChEBI" id="CHEBI:30413"/>
    </cofactor>
</comment>
<evidence type="ECO:0000256" key="14">
    <source>
        <dbReference type="RuleBase" id="RU000461"/>
    </source>
</evidence>
<evidence type="ECO:0000256" key="1">
    <source>
        <dbReference type="ARBA" id="ARBA00001971"/>
    </source>
</evidence>
<evidence type="ECO:0000256" key="2">
    <source>
        <dbReference type="ARBA" id="ARBA00004174"/>
    </source>
</evidence>
<dbReference type="OrthoDB" id="2789670at2759"/>
<dbReference type="GO" id="GO:0005506">
    <property type="term" value="F:iron ion binding"/>
    <property type="evidence" value="ECO:0007669"/>
    <property type="project" value="InterPro"/>
</dbReference>
<reference evidence="15" key="1">
    <citation type="submission" date="2022-07" db="EMBL/GenBank/DDBJ databases">
        <authorList>
            <person name="Trinca V."/>
            <person name="Uliana J.V.C."/>
            <person name="Torres T.T."/>
            <person name="Ward R.J."/>
            <person name="Monesi N."/>
        </authorList>
    </citation>
    <scope>NUCLEOTIDE SEQUENCE</scope>
    <source>
        <strain evidence="15">HSMRA1968</strain>
        <tissue evidence="15">Whole embryos</tissue>
    </source>
</reference>
<dbReference type="InterPro" id="IPR050476">
    <property type="entry name" value="Insect_CytP450_Detox"/>
</dbReference>
<evidence type="ECO:0000256" key="5">
    <source>
        <dbReference type="ARBA" id="ARBA00022617"/>
    </source>
</evidence>
<dbReference type="Pfam" id="PF00067">
    <property type="entry name" value="p450"/>
    <property type="match status" value="1"/>
</dbReference>
<keyword evidence="12" id="KW-0472">Membrane</keyword>
<dbReference type="Gene3D" id="1.10.630.10">
    <property type="entry name" value="Cytochrome P450"/>
    <property type="match status" value="1"/>
</dbReference>
<dbReference type="CDD" id="cd11056">
    <property type="entry name" value="CYP6-like"/>
    <property type="match status" value="1"/>
</dbReference>
<evidence type="ECO:0000256" key="7">
    <source>
        <dbReference type="ARBA" id="ARBA00022824"/>
    </source>
</evidence>
<evidence type="ECO:0000313" key="16">
    <source>
        <dbReference type="Proteomes" id="UP001151699"/>
    </source>
</evidence>
<accession>A0A9Q0N3G7</accession>
<evidence type="ECO:0000313" key="15">
    <source>
        <dbReference type="EMBL" id="KAJ6642416.1"/>
    </source>
</evidence>
<name>A0A9Q0N3G7_9DIPT</name>
<keyword evidence="11 14" id="KW-0503">Monooxygenase</keyword>
<keyword evidence="5 13" id="KW-0349">Heme</keyword>
<dbReference type="EMBL" id="WJQU01000002">
    <property type="protein sequence ID" value="KAJ6642416.1"/>
    <property type="molecule type" value="Genomic_DNA"/>
</dbReference>
<proteinExistence type="inferred from homology"/>
<evidence type="ECO:0000256" key="8">
    <source>
        <dbReference type="ARBA" id="ARBA00022848"/>
    </source>
</evidence>
<dbReference type="GO" id="GO:0005789">
    <property type="term" value="C:endoplasmic reticulum membrane"/>
    <property type="evidence" value="ECO:0007669"/>
    <property type="project" value="UniProtKB-SubCell"/>
</dbReference>
<comment type="caution">
    <text evidence="15">The sequence shown here is derived from an EMBL/GenBank/DDBJ whole genome shotgun (WGS) entry which is preliminary data.</text>
</comment>
<dbReference type="PRINTS" id="PR00385">
    <property type="entry name" value="P450"/>
</dbReference>
<dbReference type="GO" id="GO:0020037">
    <property type="term" value="F:heme binding"/>
    <property type="evidence" value="ECO:0007669"/>
    <property type="project" value="InterPro"/>
</dbReference>
<feature type="binding site" description="axial binding residue" evidence="13">
    <location>
        <position position="442"/>
    </location>
    <ligand>
        <name>heme</name>
        <dbReference type="ChEBI" id="CHEBI:30413"/>
    </ligand>
    <ligandPart>
        <name>Fe</name>
        <dbReference type="ChEBI" id="CHEBI:18248"/>
    </ligandPart>
</feature>